<evidence type="ECO:0000313" key="3">
    <source>
        <dbReference type="EMBL" id="CDW75112.1"/>
    </source>
</evidence>
<name>A0A077ZZR4_STYLE</name>
<dbReference type="PANTHER" id="PTHR31398">
    <property type="entry name" value="MEIOTIC NUCLEAR DIVISION PROTEIN 1 HOMOLOG"/>
    <property type="match status" value="1"/>
</dbReference>
<dbReference type="OMA" id="WENNIEF"/>
<dbReference type="EMBL" id="CCKQ01003970">
    <property type="protein sequence ID" value="CDW75112.1"/>
    <property type="molecule type" value="Genomic_DNA"/>
</dbReference>
<accession>A0A077ZZR4</accession>
<organism evidence="3 4">
    <name type="scientific">Stylonychia lemnae</name>
    <name type="common">Ciliate</name>
    <dbReference type="NCBI Taxonomy" id="5949"/>
    <lineage>
        <taxon>Eukaryota</taxon>
        <taxon>Sar</taxon>
        <taxon>Alveolata</taxon>
        <taxon>Ciliophora</taxon>
        <taxon>Intramacronucleata</taxon>
        <taxon>Spirotrichea</taxon>
        <taxon>Stichotrichia</taxon>
        <taxon>Sporadotrichida</taxon>
        <taxon>Oxytrichidae</taxon>
        <taxon>Stylonychinae</taxon>
        <taxon>Stylonychia</taxon>
    </lineage>
</organism>
<protein>
    <recommendedName>
        <fullName evidence="5">Transmembrane protein</fullName>
    </recommendedName>
</protein>
<dbReference type="InParanoid" id="A0A077ZZR4"/>
<evidence type="ECO:0000256" key="1">
    <source>
        <dbReference type="SAM" id="MobiDB-lite"/>
    </source>
</evidence>
<feature type="region of interest" description="Disordered" evidence="1">
    <location>
        <begin position="718"/>
        <end position="762"/>
    </location>
</feature>
<feature type="region of interest" description="Disordered" evidence="1">
    <location>
        <begin position="378"/>
        <end position="401"/>
    </location>
</feature>
<feature type="transmembrane region" description="Helical" evidence="2">
    <location>
        <begin position="42"/>
        <end position="60"/>
    </location>
</feature>
<evidence type="ECO:0008006" key="5">
    <source>
        <dbReference type="Google" id="ProtNLM"/>
    </source>
</evidence>
<dbReference type="Proteomes" id="UP000039865">
    <property type="component" value="Unassembled WGS sequence"/>
</dbReference>
<proteinExistence type="predicted"/>
<dbReference type="GO" id="GO:0005634">
    <property type="term" value="C:nucleus"/>
    <property type="evidence" value="ECO:0007669"/>
    <property type="project" value="TreeGrafter"/>
</dbReference>
<feature type="compositionally biased region" description="Basic residues" evidence="1">
    <location>
        <begin position="731"/>
        <end position="740"/>
    </location>
</feature>
<keyword evidence="2" id="KW-0812">Transmembrane</keyword>
<evidence type="ECO:0000256" key="2">
    <source>
        <dbReference type="SAM" id="Phobius"/>
    </source>
</evidence>
<reference evidence="3 4" key="1">
    <citation type="submission" date="2014-06" db="EMBL/GenBank/DDBJ databases">
        <authorList>
            <person name="Swart Estienne"/>
        </authorList>
    </citation>
    <scope>NUCLEOTIDE SEQUENCE [LARGE SCALE GENOMIC DNA]</scope>
    <source>
        <strain evidence="3 4">130c</strain>
    </source>
</reference>
<keyword evidence="4" id="KW-1185">Reference proteome</keyword>
<dbReference type="PANTHER" id="PTHR31398:SF0">
    <property type="entry name" value="MEIOTIC NUCLEAR DIVISION PROTEIN 1 HOMOLOG"/>
    <property type="match status" value="1"/>
</dbReference>
<dbReference type="OrthoDB" id="290621at2759"/>
<dbReference type="GO" id="GO:0007131">
    <property type="term" value="P:reciprocal meiotic recombination"/>
    <property type="evidence" value="ECO:0007669"/>
    <property type="project" value="TreeGrafter"/>
</dbReference>
<feature type="compositionally biased region" description="Acidic residues" evidence="1">
    <location>
        <begin position="385"/>
        <end position="401"/>
    </location>
</feature>
<sequence>MNTRERKYNKSSSCKQVIRNIDIYAKPVQLTYKGSEKFKSTFGGLVSLGVICFFLSVFIYKMNDMFLKTQTQIKKNTLVSISNQYTPPEVISDKNITFAFMLSDFYGSGAYDNPYYGDLFLTQNVINIKINQSNGESYREFLDYSIPFSKCQIGKNFFYPDPSEIKNYNIESFYCPDWLNLTIQGNWYSPEYKVVTLGFRRCQGKNCSTEDEFRQWIKKITMQEIIISSYFDVSDYENPVHYFLDDLYLPFQYNRSIVSNNYIRRNKLELHDDLFGIFNNQKDITFYQKSERLYFTSDVNEGPGEGIMFFQSFYLDKNYDIYERRVYSFSGVLQDIGGIYNTLFFAGLIIYGRFQGSIYFSSIISKLYQVEEVRKKPKKKKNDKDEESGEFNDQSGEIEPEDNLMNRFGNGFKSGIFSKRGSFLSGFSKLHEISLGIKELFLKDIREKNFSSKAYDSMKDYMKNRWRVKINFRDIFVFSFWKIFGFLRCNRRRDSDTINERKIHLYKKGEEKIKKELDCVNLMTKLRQLDLLISLELNKSQKFLLNLQKRHLIQEVETSSDEDGMNLVEVSKFDKKNQNDQTHKQFMNVLAHNLDKIQRKSKLTEIDKKILFGLITKNPHKYVENHGFRQSIKKVETAKQQVKIKFEPLETDIYSQKPRIIPDTPKIQSSSKRHLLKNEDDSKFVDQFEHSQQQQFAINGSQVSQLYDVLKNIKLNSSVGKGSPKTDLKVKEKKKPRKQLTSKSQRGKNDVMAFDKQSIVKI</sequence>
<keyword evidence="2" id="KW-0472">Membrane</keyword>
<evidence type="ECO:0000313" key="4">
    <source>
        <dbReference type="Proteomes" id="UP000039865"/>
    </source>
</evidence>
<keyword evidence="2" id="KW-1133">Transmembrane helix</keyword>
<dbReference type="AlphaFoldDB" id="A0A077ZZR4"/>
<gene>
    <name evidence="3" type="primary">Contig15977.g17024</name>
    <name evidence="3" type="ORF">STYLEM_4099</name>
</gene>